<dbReference type="EMBL" id="CAESAO010000164">
    <property type="protein sequence ID" value="CAB4346721.1"/>
    <property type="molecule type" value="Genomic_DNA"/>
</dbReference>
<accession>A0A6J5ZWF8</accession>
<dbReference type="PANTHER" id="PTHR13847">
    <property type="entry name" value="SARCOSINE DEHYDROGENASE-RELATED"/>
    <property type="match status" value="1"/>
</dbReference>
<gene>
    <name evidence="2" type="ORF">UFOPK3522_01457</name>
</gene>
<dbReference type="InterPro" id="IPR006076">
    <property type="entry name" value="FAD-dep_OxRdtase"/>
</dbReference>
<organism evidence="2">
    <name type="scientific">freshwater metagenome</name>
    <dbReference type="NCBI Taxonomy" id="449393"/>
    <lineage>
        <taxon>unclassified sequences</taxon>
        <taxon>metagenomes</taxon>
        <taxon>ecological metagenomes</taxon>
    </lineage>
</organism>
<name>A0A6J5ZWF8_9ZZZZ</name>
<dbReference type="AlphaFoldDB" id="A0A6J5ZWF8"/>
<dbReference type="GO" id="GO:0005737">
    <property type="term" value="C:cytoplasm"/>
    <property type="evidence" value="ECO:0007669"/>
    <property type="project" value="TreeGrafter"/>
</dbReference>
<feature type="domain" description="FAD dependent oxidoreductase" evidence="1">
    <location>
        <begin position="29"/>
        <end position="389"/>
    </location>
</feature>
<evidence type="ECO:0000259" key="1">
    <source>
        <dbReference type="Pfam" id="PF01266"/>
    </source>
</evidence>
<evidence type="ECO:0000313" key="2">
    <source>
        <dbReference type="EMBL" id="CAB4346721.1"/>
    </source>
</evidence>
<dbReference type="InterPro" id="IPR036188">
    <property type="entry name" value="FAD/NAD-bd_sf"/>
</dbReference>
<dbReference type="PANTHER" id="PTHR13847:SF285">
    <property type="entry name" value="FAD DEPENDENT OXIDOREDUCTASE DOMAIN-CONTAINING PROTEIN"/>
    <property type="match status" value="1"/>
</dbReference>
<sequence length="462" mass="49879">MRHSAEGWWIEEAGAPAPCPPLDGPIDADVVIVGAGYLGMWTAWNLLARDNDLNIVILESGLAGHGPSGRNGGFVNGYWEYVPSLAEKFGAERAIRLAELADESIVAVGDFCESEKIDAWYRAVAHVEIATSPNQDGDWREAMWGLNHLGIDDEVVELTPDQVAQICYSPEFRGAAFKPFGATVQPARLAFGLRAALLARGVKLFEESPVTEIDQHGDSVTVRTARGRVHADSAVLAVNWRTLRWPTFARELSVASSHIVLTEPVPDVLEEIGWVGGEALSDCRRMLHYFRTTNDGRIAFGWGGGRVANGSKHDPRIDVDPEVIERTAATLRRFFPQLEGRAITDAWGGPIDVAPNSLPIYRSSGAVHAGWGFTGHGVGPSNLGGRILSGLALGADDEVTNCPLVEPKVKYFPPEPARSIGGNLIRAALIRSDEADGRGEKPDPVTAAITKLPKLIGMNLPR</sequence>
<dbReference type="Gene3D" id="3.30.9.10">
    <property type="entry name" value="D-Amino Acid Oxidase, subunit A, domain 2"/>
    <property type="match status" value="1"/>
</dbReference>
<reference evidence="2" key="1">
    <citation type="submission" date="2020-05" db="EMBL/GenBank/DDBJ databases">
        <authorList>
            <person name="Chiriac C."/>
            <person name="Salcher M."/>
            <person name="Ghai R."/>
            <person name="Kavagutti S V."/>
        </authorList>
    </citation>
    <scope>NUCLEOTIDE SEQUENCE</scope>
</reference>
<dbReference type="Pfam" id="PF01266">
    <property type="entry name" value="DAO"/>
    <property type="match status" value="1"/>
</dbReference>
<dbReference type="SUPFAM" id="SSF51905">
    <property type="entry name" value="FAD/NAD(P)-binding domain"/>
    <property type="match status" value="1"/>
</dbReference>
<protein>
    <submittedName>
        <fullName evidence="2">Unannotated protein</fullName>
    </submittedName>
</protein>
<dbReference type="Gene3D" id="3.50.50.60">
    <property type="entry name" value="FAD/NAD(P)-binding domain"/>
    <property type="match status" value="1"/>
</dbReference>
<proteinExistence type="predicted"/>